<dbReference type="RefSeq" id="WP_077462626.1">
    <property type="nucleotide sequence ID" value="NZ_MLAA01000008.1"/>
</dbReference>
<name>A0ABX3KYF7_9PAST</name>
<feature type="chain" id="PRO_5045422376" evidence="7">
    <location>
        <begin position="25"/>
        <end position="309"/>
    </location>
</feature>
<dbReference type="Pfam" id="PF00639">
    <property type="entry name" value="Rotamase"/>
    <property type="match status" value="1"/>
</dbReference>
<proteinExistence type="predicted"/>
<dbReference type="InterPro" id="IPR015391">
    <property type="entry name" value="SurA_N"/>
</dbReference>
<feature type="signal peptide" evidence="7">
    <location>
        <begin position="1"/>
        <end position="24"/>
    </location>
</feature>
<evidence type="ECO:0000313" key="10">
    <source>
        <dbReference type="Proteomes" id="UP000188820"/>
    </source>
</evidence>
<dbReference type="PROSITE" id="PS50198">
    <property type="entry name" value="PPIC_PPIASE_2"/>
    <property type="match status" value="1"/>
</dbReference>
<keyword evidence="10" id="KW-1185">Reference proteome</keyword>
<evidence type="ECO:0000256" key="2">
    <source>
        <dbReference type="ARBA" id="ARBA00022764"/>
    </source>
</evidence>
<sequence length="309" mass="34316">MKKSVFKSVLFAATTLFITSSVQAAEDRVIASVNGTPILESQVRKSMGKKADYKATLEKIIDDMLVQKAIQESNVKVNYAQLNNMVEVIAAQNGLTYGQFLDALDYQGISLNAFRQQLANQMLMSAVRDQAISQSVEITREQIEQLSNKLLADDKSSGAEKKITGQQYEVRHILLKLSPVLNDAQAKSQLNQIRSDIQSGKISFADAALKYSKDYLSGANGGSLGYAFAESYVGPFAQTVKSSKTGIISEPFKTEFGWHILEVTGIKDADRTEEAYRQKAYDKLVNQQLQEAAKDWVKVLRKAAEIKYY</sequence>
<dbReference type="InterPro" id="IPR027304">
    <property type="entry name" value="Trigger_fact/SurA_dom_sf"/>
</dbReference>
<dbReference type="PANTHER" id="PTHR47637">
    <property type="entry name" value="CHAPERONE SURA"/>
    <property type="match status" value="1"/>
</dbReference>
<protein>
    <submittedName>
        <fullName evidence="9">Peptidylprolyl isomerase</fullName>
    </submittedName>
</protein>
<dbReference type="EMBL" id="MLAA01000008">
    <property type="protein sequence ID" value="OOF70689.1"/>
    <property type="molecule type" value="Genomic_DNA"/>
</dbReference>
<dbReference type="Pfam" id="PF09312">
    <property type="entry name" value="SurA_N"/>
    <property type="match status" value="1"/>
</dbReference>
<dbReference type="InterPro" id="IPR023058">
    <property type="entry name" value="PPIase_PpiC_CS"/>
</dbReference>
<dbReference type="Gene3D" id="1.10.4030.10">
    <property type="entry name" value="Porin chaperone SurA, peptide-binding domain"/>
    <property type="match status" value="1"/>
</dbReference>
<comment type="caution">
    <text evidence="9">The sequence shown here is derived from an EMBL/GenBank/DDBJ whole genome shotgun (WGS) entry which is preliminary data.</text>
</comment>
<keyword evidence="5 6" id="KW-0413">Isomerase</keyword>
<evidence type="ECO:0000256" key="3">
    <source>
        <dbReference type="ARBA" id="ARBA00023110"/>
    </source>
</evidence>
<evidence type="ECO:0000313" key="9">
    <source>
        <dbReference type="EMBL" id="OOF70689.1"/>
    </source>
</evidence>
<keyword evidence="3 6" id="KW-0697">Rotamase</keyword>
<evidence type="ECO:0000256" key="5">
    <source>
        <dbReference type="ARBA" id="ARBA00023235"/>
    </source>
</evidence>
<keyword evidence="2" id="KW-0574">Periplasm</keyword>
<feature type="domain" description="PpiC" evidence="8">
    <location>
        <begin position="165"/>
        <end position="265"/>
    </location>
</feature>
<evidence type="ECO:0000256" key="6">
    <source>
        <dbReference type="PROSITE-ProRule" id="PRU00278"/>
    </source>
</evidence>
<evidence type="ECO:0000256" key="4">
    <source>
        <dbReference type="ARBA" id="ARBA00023186"/>
    </source>
</evidence>
<dbReference type="PANTHER" id="PTHR47637:SF1">
    <property type="entry name" value="CHAPERONE SURA"/>
    <property type="match status" value="1"/>
</dbReference>
<keyword evidence="1 7" id="KW-0732">Signal</keyword>
<dbReference type="PROSITE" id="PS01096">
    <property type="entry name" value="PPIC_PPIASE_1"/>
    <property type="match status" value="1"/>
</dbReference>
<dbReference type="Proteomes" id="UP000188820">
    <property type="component" value="Unassembled WGS sequence"/>
</dbReference>
<reference evidence="9 10" key="1">
    <citation type="submission" date="2016-10" db="EMBL/GenBank/DDBJ databases">
        <title>Rodentibacter gen. nov. and new species.</title>
        <authorList>
            <person name="Christensen H."/>
        </authorList>
    </citation>
    <scope>NUCLEOTIDE SEQUENCE [LARGE SCALE GENOMIC DNA]</scope>
    <source>
        <strain evidence="9 10">1998236014</strain>
    </source>
</reference>
<dbReference type="SUPFAM" id="SSF109998">
    <property type="entry name" value="Triger factor/SurA peptide-binding domain-like"/>
    <property type="match status" value="1"/>
</dbReference>
<dbReference type="InterPro" id="IPR050280">
    <property type="entry name" value="OMP_Chaperone_SurA"/>
</dbReference>
<evidence type="ECO:0000256" key="7">
    <source>
        <dbReference type="SAM" id="SignalP"/>
    </source>
</evidence>
<organism evidence="9 10">
    <name type="scientific">Rodentibacter caecimuris</name>
    <dbReference type="NCBI Taxonomy" id="1796644"/>
    <lineage>
        <taxon>Bacteria</taxon>
        <taxon>Pseudomonadati</taxon>
        <taxon>Pseudomonadota</taxon>
        <taxon>Gammaproteobacteria</taxon>
        <taxon>Pasteurellales</taxon>
        <taxon>Pasteurellaceae</taxon>
        <taxon>Rodentibacter</taxon>
    </lineage>
</organism>
<evidence type="ECO:0000256" key="1">
    <source>
        <dbReference type="ARBA" id="ARBA00022729"/>
    </source>
</evidence>
<keyword evidence="4" id="KW-0143">Chaperone</keyword>
<dbReference type="InterPro" id="IPR000297">
    <property type="entry name" value="PPIase_PpiC"/>
</dbReference>
<dbReference type="InterPro" id="IPR046357">
    <property type="entry name" value="PPIase_dom_sf"/>
</dbReference>
<gene>
    <name evidence="9" type="ORF">BKG89_02545</name>
</gene>
<accession>A0ABX3KYF7</accession>
<dbReference type="Gene3D" id="3.10.50.40">
    <property type="match status" value="1"/>
</dbReference>
<evidence type="ECO:0000259" key="8">
    <source>
        <dbReference type="PROSITE" id="PS50198"/>
    </source>
</evidence>
<dbReference type="SUPFAM" id="SSF54534">
    <property type="entry name" value="FKBP-like"/>
    <property type="match status" value="1"/>
</dbReference>
<dbReference type="GO" id="GO:0016853">
    <property type="term" value="F:isomerase activity"/>
    <property type="evidence" value="ECO:0007669"/>
    <property type="project" value="UniProtKB-KW"/>
</dbReference>